<gene>
    <name evidence="4" type="ORF">FSP39_004250</name>
</gene>
<keyword evidence="1" id="KW-0175">Coiled coil</keyword>
<evidence type="ECO:0000256" key="1">
    <source>
        <dbReference type="SAM" id="Coils"/>
    </source>
</evidence>
<name>A0AA88XYS2_PINIB</name>
<feature type="compositionally biased region" description="Basic and acidic residues" evidence="2">
    <location>
        <begin position="418"/>
        <end position="429"/>
    </location>
</feature>
<evidence type="ECO:0000313" key="5">
    <source>
        <dbReference type="Proteomes" id="UP001186944"/>
    </source>
</evidence>
<dbReference type="PANTHER" id="PTHR46312:SF2">
    <property type="entry name" value="NUCLEOTIDE-BINDING OLIGOMERIZATION DOMAIN-CONTAINING PROTEIN 2-LIKE"/>
    <property type="match status" value="1"/>
</dbReference>
<keyword evidence="5" id="KW-1185">Reference proteome</keyword>
<dbReference type="InterPro" id="IPR007111">
    <property type="entry name" value="NACHT_NTPase"/>
</dbReference>
<dbReference type="EMBL" id="VSWD01000008">
    <property type="protein sequence ID" value="KAK3094630.1"/>
    <property type="molecule type" value="Genomic_DNA"/>
</dbReference>
<evidence type="ECO:0000256" key="2">
    <source>
        <dbReference type="SAM" id="MobiDB-lite"/>
    </source>
</evidence>
<dbReference type="PROSITE" id="PS50837">
    <property type="entry name" value="NACHT"/>
    <property type="match status" value="1"/>
</dbReference>
<evidence type="ECO:0000259" key="3">
    <source>
        <dbReference type="PROSITE" id="PS50837"/>
    </source>
</evidence>
<evidence type="ECO:0000313" key="4">
    <source>
        <dbReference type="EMBL" id="KAK3094630.1"/>
    </source>
</evidence>
<proteinExistence type="predicted"/>
<dbReference type="AlphaFoldDB" id="A0AA88XYS2"/>
<sequence>MATSAYASTKETTNANRASRVLLGPCTDQLRDVLRQRISPSIFDYHVKLNRRRLPRLTAPQRVLILPSSGSYSGDYSDMDISLLYLLLRNLACITPHNNGWGNKPDITDTSLSASIDRIHESRNNVVHSSSAFLSDTDFNDLWACIKQGVQEMDTYLNNGKKYENEMDFLRTETMDPEQEQYIQQLITQVEEDKTTKERVTKLEMLCSDQNEEILGIKVEQQESQINQTKLTENIQSNSKDMSSLRTQQQELQRQHTRLAENMQTHSGKIALLQTQQLESNRQQTTLAENVKTHSGEISSLQTQHQESQRQQSTLVEHIQTHSADISSLQTQQQEIQRQQITLADDLRRQNQSITNPDDGHDITRLKERIMEVNLLETQEIPLTVVQEDSDNLPVEQIFSSVVIKEDSKESRKSRKSAHVEKLQERKEVKTPEDMFTKNGKPVRSVLMLGDAAHGKTTYCMWLLKQWCNTQQPALINRPMNEWENALSQFHFVFHLPLRHVDPSRANVTDMICQDILGTDNVLQNAAKHVLSSDSFRCLIIMDGLDEWKPSQSAIDKLKYKGMPNIDSMSNCVIFTTMRVWKYAEVAKTVRDDVRVVEILGLDDKGIQNVIERVLVNYYEMEPDSDEYVRKHKDITTKLKDGTLKSFIQIPLLAVVYVQIWYEGQEEVDSMTSFYIAMVDMLIERARLKRDLLEGLNQLTYQNLPPLLSQKNNVTKYVNVLLKLGKVAYEGLLSKEIKLIFQKDKLEEEIGKQELQFALDVGLICQKEAPSVIKRKVSVHFFHKSVQEFLAALYIITTKENQESFLKYVSSVSIIMEFSNVIMFTCGMCPYLGSVISQHAVHLTSYDTKICECRKMIPSFGAREELRDMYKSQVRWYMEFIKGSRDTILQFCIPDVYLYSTIGEEAISVANELLFDYDYDIKSLYMDGIPTVGDSCISNEELQKFLSNLHKTRSIVGIHILSFEQNNRCIHTICGPSLKNLCLYGVSVKDLTNDNEKVPFLNNTPLVEHIEIKSTNLANRDFGLTPNMTAFKWIRLGNVNMMPSAWRGLLQSFIDIQHTFEVFLWDTDIDADSIEMIRSSPHFCVTFNDLNEYCMYKLEFTRVGPSAQELDTEH</sequence>
<dbReference type="Pfam" id="PF18738">
    <property type="entry name" value="HEPN_DZIP3"/>
    <property type="match status" value="1"/>
</dbReference>
<feature type="coiled-coil region" evidence="1">
    <location>
        <begin position="235"/>
        <end position="262"/>
    </location>
</feature>
<organism evidence="4 5">
    <name type="scientific">Pinctada imbricata</name>
    <name type="common">Atlantic pearl-oyster</name>
    <name type="synonym">Pinctada martensii</name>
    <dbReference type="NCBI Taxonomy" id="66713"/>
    <lineage>
        <taxon>Eukaryota</taxon>
        <taxon>Metazoa</taxon>
        <taxon>Spiralia</taxon>
        <taxon>Lophotrochozoa</taxon>
        <taxon>Mollusca</taxon>
        <taxon>Bivalvia</taxon>
        <taxon>Autobranchia</taxon>
        <taxon>Pteriomorphia</taxon>
        <taxon>Pterioida</taxon>
        <taxon>Pterioidea</taxon>
        <taxon>Pteriidae</taxon>
        <taxon>Pinctada</taxon>
    </lineage>
</organism>
<protein>
    <recommendedName>
        <fullName evidence="3">NACHT domain-containing protein</fullName>
    </recommendedName>
</protein>
<comment type="caution">
    <text evidence="4">The sequence shown here is derived from an EMBL/GenBank/DDBJ whole genome shotgun (WGS) entry which is preliminary data.</text>
</comment>
<dbReference type="InterPro" id="IPR027417">
    <property type="entry name" value="P-loop_NTPase"/>
</dbReference>
<dbReference type="Pfam" id="PF05729">
    <property type="entry name" value="NACHT"/>
    <property type="match status" value="1"/>
</dbReference>
<dbReference type="Gene3D" id="3.40.50.300">
    <property type="entry name" value="P-loop containing nucleotide triphosphate hydrolases"/>
    <property type="match status" value="1"/>
</dbReference>
<dbReference type="InterPro" id="IPR041249">
    <property type="entry name" value="HEPN_DZIP3"/>
</dbReference>
<reference evidence="4" key="1">
    <citation type="submission" date="2019-08" db="EMBL/GenBank/DDBJ databases">
        <title>The improved chromosome-level genome for the pearl oyster Pinctada fucata martensii using PacBio sequencing and Hi-C.</title>
        <authorList>
            <person name="Zheng Z."/>
        </authorList>
    </citation>
    <scope>NUCLEOTIDE SEQUENCE</scope>
    <source>
        <strain evidence="4">ZZ-2019</strain>
        <tissue evidence="4">Adductor muscle</tissue>
    </source>
</reference>
<feature type="domain" description="NACHT" evidence="3">
    <location>
        <begin position="444"/>
        <end position="547"/>
    </location>
</feature>
<feature type="region of interest" description="Disordered" evidence="2">
    <location>
        <begin position="410"/>
        <end position="429"/>
    </location>
</feature>
<dbReference type="Proteomes" id="UP001186944">
    <property type="component" value="Unassembled WGS sequence"/>
</dbReference>
<dbReference type="PANTHER" id="PTHR46312">
    <property type="entry name" value="NACHT DOMAIN-CONTAINING PROTEIN"/>
    <property type="match status" value="1"/>
</dbReference>
<accession>A0AA88XYS2</accession>